<dbReference type="GO" id="GO:0005634">
    <property type="term" value="C:nucleus"/>
    <property type="evidence" value="ECO:0007669"/>
    <property type="project" value="InterPro"/>
</dbReference>
<feature type="region of interest" description="Disordered" evidence="6">
    <location>
        <begin position="62"/>
        <end position="120"/>
    </location>
</feature>
<dbReference type="GO" id="GO:0001080">
    <property type="term" value="P:nitrogen catabolite activation of transcription from RNA polymerase II promoter"/>
    <property type="evidence" value="ECO:0007669"/>
    <property type="project" value="TreeGrafter"/>
</dbReference>
<evidence type="ECO:0000256" key="3">
    <source>
        <dbReference type="ARBA" id="ARBA00023125"/>
    </source>
</evidence>
<evidence type="ECO:0000259" key="7">
    <source>
        <dbReference type="PROSITE" id="PS50048"/>
    </source>
</evidence>
<dbReference type="EMBL" id="JAADJZ010000029">
    <property type="protein sequence ID" value="KAF2866143.1"/>
    <property type="molecule type" value="Genomic_DNA"/>
</dbReference>
<dbReference type="PROSITE" id="PS50048">
    <property type="entry name" value="ZN2_CY6_FUNGAL_2"/>
    <property type="match status" value="1"/>
</dbReference>
<dbReference type="Gene3D" id="4.10.240.10">
    <property type="entry name" value="Zn(2)-C6 fungal-type DNA-binding domain"/>
    <property type="match status" value="1"/>
</dbReference>
<dbReference type="PROSITE" id="PS00463">
    <property type="entry name" value="ZN2_CY6_FUNGAL_1"/>
    <property type="match status" value="1"/>
</dbReference>
<keyword evidence="4" id="KW-0804">Transcription</keyword>
<dbReference type="OrthoDB" id="3790821at2759"/>
<keyword evidence="2" id="KW-0805">Transcription regulation</keyword>
<keyword evidence="5" id="KW-0539">Nucleus</keyword>
<dbReference type="InterPro" id="IPR036864">
    <property type="entry name" value="Zn2-C6_fun-type_DNA-bd_sf"/>
</dbReference>
<dbReference type="GO" id="GO:0003677">
    <property type="term" value="F:DNA binding"/>
    <property type="evidence" value="ECO:0007669"/>
    <property type="project" value="UniProtKB-KW"/>
</dbReference>
<dbReference type="SMART" id="SM00066">
    <property type="entry name" value="GAL4"/>
    <property type="match status" value="1"/>
</dbReference>
<evidence type="ECO:0000256" key="4">
    <source>
        <dbReference type="ARBA" id="ARBA00023163"/>
    </source>
</evidence>
<dbReference type="Pfam" id="PF00172">
    <property type="entry name" value="Zn_clus"/>
    <property type="match status" value="1"/>
</dbReference>
<gene>
    <name evidence="8" type="ORF">BDV95DRAFT_612012</name>
</gene>
<keyword evidence="1" id="KW-0479">Metal-binding</keyword>
<protein>
    <recommendedName>
        <fullName evidence="7">Zn(2)-C6 fungal-type domain-containing protein</fullName>
    </recommendedName>
</protein>
<reference evidence="8 9" key="1">
    <citation type="submission" date="2020-01" db="EMBL/GenBank/DDBJ databases">
        <authorList>
            <consortium name="DOE Joint Genome Institute"/>
            <person name="Haridas S."/>
            <person name="Albert R."/>
            <person name="Binder M."/>
            <person name="Bloem J."/>
            <person name="Labutti K."/>
            <person name="Salamov A."/>
            <person name="Andreopoulos B."/>
            <person name="Baker S.E."/>
            <person name="Barry K."/>
            <person name="Bills G."/>
            <person name="Bluhm B.H."/>
            <person name="Cannon C."/>
            <person name="Castanera R."/>
            <person name="Culley D.E."/>
            <person name="Daum C."/>
            <person name="Ezra D."/>
            <person name="Gonzalez J.B."/>
            <person name="Henrissat B."/>
            <person name="Kuo A."/>
            <person name="Liang C."/>
            <person name="Lipzen A."/>
            <person name="Lutzoni F."/>
            <person name="Magnuson J."/>
            <person name="Mondo S."/>
            <person name="Nolan M."/>
            <person name="Ohm R."/>
            <person name="Pangilinan J."/>
            <person name="Park H.-J.H."/>
            <person name="Ramirez L."/>
            <person name="Alfaro M."/>
            <person name="Sun H."/>
            <person name="Tritt A."/>
            <person name="Yoshinaga Y."/>
            <person name="Zwiers L.-H.L."/>
            <person name="Turgeon B.G."/>
            <person name="Goodwin S.B."/>
            <person name="Spatafora J.W."/>
            <person name="Crous P.W."/>
            <person name="Grigoriev I.V."/>
        </authorList>
    </citation>
    <scope>NUCLEOTIDE SEQUENCE [LARGE SCALE GENOMIC DNA]</scope>
    <source>
        <strain evidence="8 9">CBS 611.86</strain>
    </source>
</reference>
<dbReference type="SUPFAM" id="SSF57701">
    <property type="entry name" value="Zn2/Cys6 DNA-binding domain"/>
    <property type="match status" value="1"/>
</dbReference>
<evidence type="ECO:0000313" key="9">
    <source>
        <dbReference type="Proteomes" id="UP000481861"/>
    </source>
</evidence>
<organism evidence="8 9">
    <name type="scientific">Massariosphaeria phaeospora</name>
    <dbReference type="NCBI Taxonomy" id="100035"/>
    <lineage>
        <taxon>Eukaryota</taxon>
        <taxon>Fungi</taxon>
        <taxon>Dikarya</taxon>
        <taxon>Ascomycota</taxon>
        <taxon>Pezizomycotina</taxon>
        <taxon>Dothideomycetes</taxon>
        <taxon>Pleosporomycetidae</taxon>
        <taxon>Pleosporales</taxon>
        <taxon>Pleosporales incertae sedis</taxon>
        <taxon>Massariosphaeria</taxon>
    </lineage>
</organism>
<evidence type="ECO:0000256" key="2">
    <source>
        <dbReference type="ARBA" id="ARBA00023015"/>
    </source>
</evidence>
<comment type="caution">
    <text evidence="8">The sequence shown here is derived from an EMBL/GenBank/DDBJ whole genome shotgun (WGS) entry which is preliminary data.</text>
</comment>
<dbReference type="GO" id="GO:0008270">
    <property type="term" value="F:zinc ion binding"/>
    <property type="evidence" value="ECO:0007669"/>
    <property type="project" value="InterPro"/>
</dbReference>
<keyword evidence="9" id="KW-1185">Reference proteome</keyword>
<accession>A0A7C8M5B2</accession>
<dbReference type="Proteomes" id="UP000481861">
    <property type="component" value="Unassembled WGS sequence"/>
</dbReference>
<dbReference type="GO" id="GO:0000981">
    <property type="term" value="F:DNA-binding transcription factor activity, RNA polymerase II-specific"/>
    <property type="evidence" value="ECO:0007669"/>
    <property type="project" value="InterPro"/>
</dbReference>
<evidence type="ECO:0000313" key="8">
    <source>
        <dbReference type="EMBL" id="KAF2866143.1"/>
    </source>
</evidence>
<dbReference type="PANTHER" id="PTHR31668:SF10">
    <property type="entry name" value="ZN(II)2CYS6 TRANSCRIPTION FACTOR (EUROFUNG)"/>
    <property type="match status" value="1"/>
</dbReference>
<feature type="domain" description="Zn(2)-C6 fungal-type" evidence="7">
    <location>
        <begin position="30"/>
        <end position="60"/>
    </location>
</feature>
<dbReference type="AlphaFoldDB" id="A0A7C8M5B2"/>
<name>A0A7C8M5B2_9PLEO</name>
<dbReference type="GO" id="GO:0045122">
    <property type="term" value="P:aflatoxin biosynthetic process"/>
    <property type="evidence" value="ECO:0007669"/>
    <property type="project" value="InterPro"/>
</dbReference>
<dbReference type="InterPro" id="IPR001138">
    <property type="entry name" value="Zn2Cys6_DnaBD"/>
</dbReference>
<dbReference type="PANTHER" id="PTHR31668">
    <property type="entry name" value="GLUCOSE TRANSPORT TRANSCRIPTION REGULATOR RGT1-RELATED-RELATED"/>
    <property type="match status" value="1"/>
</dbReference>
<dbReference type="CDD" id="cd00067">
    <property type="entry name" value="GAL4"/>
    <property type="match status" value="1"/>
</dbReference>
<evidence type="ECO:0000256" key="5">
    <source>
        <dbReference type="ARBA" id="ARBA00023242"/>
    </source>
</evidence>
<keyword evidence="3" id="KW-0238">DNA-binding</keyword>
<proteinExistence type="predicted"/>
<sequence length="393" mass="43131">MFGMLQYDARENDIKFVKKAGAFDMLQHSACDYCRRKKLRCSGDSNGCTRCSALSRSCTYNDSSQAKSSRKGRRATRTSISRPPSPPLLPPSTYEPMDLGSVPLTEQPTTITPPPSNPLETHAEEILEPTQALDDMELLGLDLGLDHTSDLLKDLVPLFDTDFKDFKEFTHGLCPGSDASDRISFSPLANLNTAFPPSPVASISPRSLVSNTNAQFQSFSQHAVPLEAANQRTRTCHCLETIVFLLEDLEGSIAVVGESSLDASLASNKGALSSCQRLLRCPDCTTRTETLMLLTFICEKLVKVCSKVVNGYAKHTEESQGLGHSLAVGEYEVSSGREWNCLMRALILLQLRYLSEFLADMKTIGSSALPQSQFSKLVMNEKKVVELGEKMGE</sequence>
<dbReference type="InterPro" id="IPR050797">
    <property type="entry name" value="Carb_Metab_Trans_Reg"/>
</dbReference>
<dbReference type="Pfam" id="PF08493">
    <property type="entry name" value="AflR"/>
    <property type="match status" value="1"/>
</dbReference>
<evidence type="ECO:0000256" key="1">
    <source>
        <dbReference type="ARBA" id="ARBA00022723"/>
    </source>
</evidence>
<evidence type="ECO:0000256" key="6">
    <source>
        <dbReference type="SAM" id="MobiDB-lite"/>
    </source>
</evidence>
<dbReference type="InterPro" id="IPR013700">
    <property type="entry name" value="AflR"/>
</dbReference>